<accession>A0A0G3X9W9</accession>
<dbReference type="Proteomes" id="UP000037643">
    <property type="component" value="Chromosome"/>
</dbReference>
<dbReference type="PATRIC" id="fig|543877.4.peg.1358"/>
<gene>
    <name evidence="2" type="ORF">AM2010_1336</name>
</gene>
<dbReference type="OrthoDB" id="7416805at2"/>
<protein>
    <recommendedName>
        <fullName evidence="4">Preprotein translocase subunit YajC</fullName>
    </recommendedName>
</protein>
<evidence type="ECO:0000313" key="2">
    <source>
        <dbReference type="EMBL" id="AKM07409.1"/>
    </source>
</evidence>
<name>A0A0G3X9W9_9SPHN</name>
<evidence type="ECO:0000256" key="1">
    <source>
        <dbReference type="SAM" id="SignalP"/>
    </source>
</evidence>
<evidence type="ECO:0008006" key="4">
    <source>
        <dbReference type="Google" id="ProtNLM"/>
    </source>
</evidence>
<dbReference type="KEGG" id="amx:AM2010_1336"/>
<sequence precursor="true">MKRNYFFASCALASLACSVQAAAQQTANEDAGAERGDRRLSVDPYIEASQVLVAELSPGDDVVTYTQVAVGVDASLTGRNNGGSVSLRYERNIGYDDDMRDSDTISGVARGYATIVPRALTIEGGALAARTRVDGNGGATLNPLVGDDSESRIYSAYAGPNLHTSAGDVEVNANYRIGYTRVEAPDAVILEPGENRVDVFDESLVQSAGFHLGTKPGEPLPIGLGVGGGWVQEDVANLDQRVRDRFVRGDVQVPLGRNLAFVGGVGYEDVEVSSRDAVRDVDGNPVIGDDGRFVTDKSEPREIAYDVSGLIWDVGVMWRPSARTALEAHVGRRYDSTTYYGTFAWAPNSRSNVNVAVYDTVSGFGGLLNNALANLPTEFSAARNALSGDFTGCVGSDEGADCLAGVLGSVRSSVFRSRGVAASYGVRLGRVDTGVGAGYQRRKFIAAPGTVLESANGVVDEAYWVNYYLNAQLGRNAGFGANAYASWIDSGFSADGEVFALGASAAYRRSITNRLSARAAVAIDHLDSEATVEDYTSASALLGLRYDF</sequence>
<organism evidence="2 3">
    <name type="scientific">Pelagerythrobacter marensis</name>
    <dbReference type="NCBI Taxonomy" id="543877"/>
    <lineage>
        <taxon>Bacteria</taxon>
        <taxon>Pseudomonadati</taxon>
        <taxon>Pseudomonadota</taxon>
        <taxon>Alphaproteobacteria</taxon>
        <taxon>Sphingomonadales</taxon>
        <taxon>Erythrobacteraceae</taxon>
        <taxon>Pelagerythrobacter</taxon>
    </lineage>
</organism>
<proteinExistence type="predicted"/>
<dbReference type="SUPFAM" id="SSF56935">
    <property type="entry name" value="Porins"/>
    <property type="match status" value="1"/>
</dbReference>
<evidence type="ECO:0000313" key="3">
    <source>
        <dbReference type="Proteomes" id="UP000037643"/>
    </source>
</evidence>
<feature type="chain" id="PRO_5005186055" description="Preprotein translocase subunit YajC" evidence="1">
    <location>
        <begin position="24"/>
        <end position="548"/>
    </location>
</feature>
<dbReference type="PROSITE" id="PS51257">
    <property type="entry name" value="PROKAR_LIPOPROTEIN"/>
    <property type="match status" value="1"/>
</dbReference>
<reference evidence="2 3" key="1">
    <citation type="submission" date="2015-06" db="EMBL/GenBank/DDBJ databases">
        <authorList>
            <person name="Kim K.M."/>
        </authorList>
    </citation>
    <scope>NUCLEOTIDE SEQUENCE [LARGE SCALE GENOMIC DNA]</scope>
    <source>
        <strain evidence="2 3">KCTC 22370</strain>
    </source>
</reference>
<dbReference type="STRING" id="543877.AM2010_1336"/>
<keyword evidence="3" id="KW-1185">Reference proteome</keyword>
<dbReference type="AlphaFoldDB" id="A0A0G3X9W9"/>
<dbReference type="RefSeq" id="WP_150115245.1">
    <property type="nucleotide sequence ID" value="NZ_CP011805.1"/>
</dbReference>
<dbReference type="EMBL" id="CP011805">
    <property type="protein sequence ID" value="AKM07409.1"/>
    <property type="molecule type" value="Genomic_DNA"/>
</dbReference>
<keyword evidence="1" id="KW-0732">Signal</keyword>
<feature type="signal peptide" evidence="1">
    <location>
        <begin position="1"/>
        <end position="23"/>
    </location>
</feature>